<dbReference type="AlphaFoldDB" id="A0A318TVC5"/>
<dbReference type="RefSeq" id="WP_181420909.1">
    <property type="nucleotide sequence ID" value="NZ_QJTK01000015.1"/>
</dbReference>
<evidence type="ECO:0000313" key="2">
    <source>
        <dbReference type="Proteomes" id="UP000247727"/>
    </source>
</evidence>
<accession>A0A318TVC5</accession>
<dbReference type="Proteomes" id="UP000247727">
    <property type="component" value="Unassembled WGS sequence"/>
</dbReference>
<evidence type="ECO:0000313" key="1">
    <source>
        <dbReference type="EMBL" id="PYF07797.1"/>
    </source>
</evidence>
<comment type="caution">
    <text evidence="1">The sequence shown here is derived from an EMBL/GenBank/DDBJ whole genome shotgun (WGS) entry which is preliminary data.</text>
</comment>
<sequence length="53" mass="5619">MAHTALAPVGLPVLPRALQAVAQFWTREDGFRHAAYISGGLFVTVAAIKLLTA</sequence>
<organism evidence="1 2">
    <name type="scientific">Rhodobacter viridis</name>
    <dbReference type="NCBI Taxonomy" id="1054202"/>
    <lineage>
        <taxon>Bacteria</taxon>
        <taxon>Pseudomonadati</taxon>
        <taxon>Pseudomonadota</taxon>
        <taxon>Alphaproteobacteria</taxon>
        <taxon>Rhodobacterales</taxon>
        <taxon>Rhodobacter group</taxon>
        <taxon>Rhodobacter</taxon>
    </lineage>
</organism>
<protein>
    <submittedName>
        <fullName evidence="1">Uncharacterized protein</fullName>
    </submittedName>
</protein>
<reference evidence="1 2" key="1">
    <citation type="submission" date="2018-06" db="EMBL/GenBank/DDBJ databases">
        <title>Genomic Encyclopedia of Type Strains, Phase III (KMG-III): the genomes of soil and plant-associated and newly described type strains.</title>
        <authorList>
            <person name="Whitman W."/>
        </authorList>
    </citation>
    <scope>NUCLEOTIDE SEQUENCE [LARGE SCALE GENOMIC DNA]</scope>
    <source>
        <strain evidence="1 2">JA737</strain>
    </source>
</reference>
<keyword evidence="2" id="KW-1185">Reference proteome</keyword>
<dbReference type="EMBL" id="QJTK01000015">
    <property type="protein sequence ID" value="PYF07797.1"/>
    <property type="molecule type" value="Genomic_DNA"/>
</dbReference>
<name>A0A318TVC5_9RHOB</name>
<gene>
    <name evidence="1" type="ORF">C8J30_11543</name>
</gene>
<proteinExistence type="predicted"/>